<name>A0ABN3PXP2_9ACTN</name>
<sequence>MGPYGYSVAYETMHVLRSCDVMGEAPDSRRWLDRQLAYYRARAIEYDDDYEQRIPVPLLQQALAELPIAGDVLELACGTGWWTPLLAARARALTASDAAPETLEIARQRVRDPRVRFQQIDVFDWRPRERYDTVFFGFWLTHVPPDRMPEFWAVLRGALRLGGRVVFMDDGPAKAQIEELLEPGGPPLVRRRLRDGAEHCAVKVLYEPDELASVLSELGWDAEVRMVDGYHLTGWATWRGDRR</sequence>
<dbReference type="InterPro" id="IPR041698">
    <property type="entry name" value="Methyltransf_25"/>
</dbReference>
<dbReference type="InterPro" id="IPR029063">
    <property type="entry name" value="SAM-dependent_MTases_sf"/>
</dbReference>
<dbReference type="PANTHER" id="PTHR43861">
    <property type="entry name" value="TRANS-ACONITATE 2-METHYLTRANSFERASE-RELATED"/>
    <property type="match status" value="1"/>
</dbReference>
<dbReference type="CDD" id="cd02440">
    <property type="entry name" value="AdoMet_MTases"/>
    <property type="match status" value="1"/>
</dbReference>
<dbReference type="EMBL" id="BAAARJ010000006">
    <property type="protein sequence ID" value="GAA2607172.1"/>
    <property type="molecule type" value="Genomic_DNA"/>
</dbReference>
<evidence type="ECO:0000313" key="3">
    <source>
        <dbReference type="EMBL" id="GAA2607172.1"/>
    </source>
</evidence>
<accession>A0ABN3PXP2</accession>
<organism evidence="3 4">
    <name type="scientific">Streptomyces axinellae</name>
    <dbReference type="NCBI Taxonomy" id="552788"/>
    <lineage>
        <taxon>Bacteria</taxon>
        <taxon>Bacillati</taxon>
        <taxon>Actinomycetota</taxon>
        <taxon>Actinomycetes</taxon>
        <taxon>Kitasatosporales</taxon>
        <taxon>Streptomycetaceae</taxon>
        <taxon>Streptomyces</taxon>
    </lineage>
</organism>
<protein>
    <recommendedName>
        <fullName evidence="2">Methyltransferase domain-containing protein</fullName>
    </recommendedName>
</protein>
<reference evidence="3 4" key="1">
    <citation type="journal article" date="2019" name="Int. J. Syst. Evol. Microbiol.">
        <title>The Global Catalogue of Microorganisms (GCM) 10K type strain sequencing project: providing services to taxonomists for standard genome sequencing and annotation.</title>
        <authorList>
            <consortium name="The Broad Institute Genomics Platform"/>
            <consortium name="The Broad Institute Genome Sequencing Center for Infectious Disease"/>
            <person name="Wu L."/>
            <person name="Ma J."/>
        </authorList>
    </citation>
    <scope>NUCLEOTIDE SEQUENCE [LARGE SCALE GENOMIC DNA]</scope>
    <source>
        <strain evidence="3 4">JCM 16373</strain>
    </source>
</reference>
<proteinExistence type="predicted"/>
<dbReference type="Gene3D" id="3.40.50.150">
    <property type="entry name" value="Vaccinia Virus protein VP39"/>
    <property type="match status" value="1"/>
</dbReference>
<gene>
    <name evidence="3" type="ORF">GCM10009863_20760</name>
</gene>
<evidence type="ECO:0000256" key="1">
    <source>
        <dbReference type="ARBA" id="ARBA00022679"/>
    </source>
</evidence>
<evidence type="ECO:0000313" key="4">
    <source>
        <dbReference type="Proteomes" id="UP001501447"/>
    </source>
</evidence>
<dbReference type="Pfam" id="PF13649">
    <property type="entry name" value="Methyltransf_25"/>
    <property type="match status" value="1"/>
</dbReference>
<dbReference type="Proteomes" id="UP001501447">
    <property type="component" value="Unassembled WGS sequence"/>
</dbReference>
<evidence type="ECO:0000259" key="2">
    <source>
        <dbReference type="Pfam" id="PF13649"/>
    </source>
</evidence>
<keyword evidence="1" id="KW-0808">Transferase</keyword>
<keyword evidence="4" id="KW-1185">Reference proteome</keyword>
<comment type="caution">
    <text evidence="3">The sequence shown here is derived from an EMBL/GenBank/DDBJ whole genome shotgun (WGS) entry which is preliminary data.</text>
</comment>
<feature type="domain" description="Methyltransferase" evidence="2">
    <location>
        <begin position="72"/>
        <end position="163"/>
    </location>
</feature>
<dbReference type="SUPFAM" id="SSF53335">
    <property type="entry name" value="S-adenosyl-L-methionine-dependent methyltransferases"/>
    <property type="match status" value="1"/>
</dbReference>